<dbReference type="Proteomes" id="UP001304467">
    <property type="component" value="Unassembled WGS sequence"/>
</dbReference>
<dbReference type="InterPro" id="IPR049304">
    <property type="entry name" value="Gly_rich_dom"/>
</dbReference>
<evidence type="ECO:0000313" key="2">
    <source>
        <dbReference type="EMBL" id="MEB2582344.1"/>
    </source>
</evidence>
<keyword evidence="3" id="KW-1185">Reference proteome</keyword>
<gene>
    <name evidence="2" type="ORF">SB593_25705</name>
</gene>
<feature type="domain" description="Glycine-rich" evidence="1">
    <location>
        <begin position="243"/>
        <end position="437"/>
    </location>
</feature>
<accession>A0ABU5WTU9</accession>
<reference evidence="2 3" key="1">
    <citation type="journal article" date="2023" name="Front. Microbiol.">
        <title>Genomic analyses of Burkholderia respiratory isolates indicates two evolutionarily distinct B. anthina clades.</title>
        <authorList>
            <person name="Pham A."/>
            <person name="Volmer J.G."/>
            <person name="Chambers D.C."/>
            <person name="Smith D.J."/>
            <person name="Reid D.W."/>
            <person name="Burr L."/>
            <person name="Wells T.J."/>
        </authorList>
    </citation>
    <scope>NUCLEOTIDE SEQUENCE [LARGE SCALE GENOMIC DNA]</scope>
    <source>
        <strain evidence="2 3">BCCIQ07A</strain>
    </source>
</reference>
<dbReference type="EMBL" id="JAWRLE010000049">
    <property type="protein sequence ID" value="MEB2582344.1"/>
    <property type="molecule type" value="Genomic_DNA"/>
</dbReference>
<proteinExistence type="predicted"/>
<organism evidence="2 3">
    <name type="scientific">Burkholderia anthinoferrum</name>
    <dbReference type="NCBI Taxonomy" id="3090833"/>
    <lineage>
        <taxon>Bacteria</taxon>
        <taxon>Pseudomonadati</taxon>
        <taxon>Pseudomonadota</taxon>
        <taxon>Betaproteobacteria</taxon>
        <taxon>Burkholderiales</taxon>
        <taxon>Burkholderiaceae</taxon>
        <taxon>Burkholderia</taxon>
    </lineage>
</organism>
<dbReference type="RefSeq" id="WP_323620780.1">
    <property type="nucleotide sequence ID" value="NZ_JAWRKY010000001.1"/>
</dbReference>
<comment type="caution">
    <text evidence="2">The sequence shown here is derived from an EMBL/GenBank/DDBJ whole genome shotgun (WGS) entry which is preliminary data.</text>
</comment>
<protein>
    <recommendedName>
        <fullName evidence="1">Glycine-rich domain-containing protein</fullName>
    </recommendedName>
</protein>
<name>A0ABU5WTU9_9BURK</name>
<evidence type="ECO:0000313" key="3">
    <source>
        <dbReference type="Proteomes" id="UP001304467"/>
    </source>
</evidence>
<sequence length="440" mass="41390">MPTIQNDFLPFATGPGANVVDQATYGALTALTTGFVSGTAQSQQLNKVWRQSSIMSAVIAQFIVAQTGQAAVDDGTTPTLLANFTKAVNAASKQRVILTDTGSVNALAAANAVPMTALPTVSGVVQTIAVKVTNTGASTYSPDGLASRPIFGLGGAALQGGEMPTNGIATLVSYVGPLLNGGTLCWVLFECIGGAQQVAPATQGQHALQLGQATGRLLRTTVYINSGGTLQSSVDGAAYSNASSTFTALTLTTSVEAEVLGGGGGGGGAASTGSGQVSAGAGGGAGGYARKRIMSGFSGVAVTVGAGGTGSAGGAGTAGGSSSFGALISATGGTGGSLGAAASSSTNSLNGGAAGGIGSGGTINSAGGVGQAAFYAPIAVSGKGGASMFGEGAAPVSGTSAGNSSVSYGSGGSGGSLGASSAAAAGGNGSGGLVIVREYA</sequence>
<evidence type="ECO:0000259" key="1">
    <source>
        <dbReference type="Pfam" id="PF21722"/>
    </source>
</evidence>
<dbReference type="Pfam" id="PF21722">
    <property type="entry name" value="Gly_rich_2"/>
    <property type="match status" value="1"/>
</dbReference>